<evidence type="ECO:0000256" key="8">
    <source>
        <dbReference type="PROSITE-ProRule" id="PRU00339"/>
    </source>
</evidence>
<keyword evidence="5" id="KW-0808">Transferase</keyword>
<feature type="domain" description="O-GlcNAc transferase C-terminal" evidence="9">
    <location>
        <begin position="483"/>
        <end position="669"/>
    </location>
</feature>
<dbReference type="RefSeq" id="WP_340360109.1">
    <property type="nucleotide sequence ID" value="NZ_JBBKZU010000015.1"/>
</dbReference>
<evidence type="ECO:0000256" key="1">
    <source>
        <dbReference type="ARBA" id="ARBA00004922"/>
    </source>
</evidence>
<evidence type="ECO:0000256" key="3">
    <source>
        <dbReference type="ARBA" id="ARBA00011970"/>
    </source>
</evidence>
<reference evidence="10 11" key="1">
    <citation type="submission" date="2024-03" db="EMBL/GenBank/DDBJ databases">
        <title>Novel species of the genus Variovorax.</title>
        <authorList>
            <person name="Liu Q."/>
            <person name="Xin Y.-H."/>
        </authorList>
    </citation>
    <scope>NUCLEOTIDE SEQUENCE [LARGE SCALE GENOMIC DNA]</scope>
    <source>
        <strain evidence="10 11">KACC 18899</strain>
    </source>
</reference>
<feature type="repeat" description="TPR" evidence="8">
    <location>
        <begin position="73"/>
        <end position="106"/>
    </location>
</feature>
<dbReference type="SUPFAM" id="SSF48452">
    <property type="entry name" value="TPR-like"/>
    <property type="match status" value="1"/>
</dbReference>
<evidence type="ECO:0000256" key="4">
    <source>
        <dbReference type="ARBA" id="ARBA00022676"/>
    </source>
</evidence>
<dbReference type="InterPro" id="IPR019734">
    <property type="entry name" value="TPR_rpt"/>
</dbReference>
<dbReference type="InterPro" id="IPR029489">
    <property type="entry name" value="OGT/SEC/SPY_C"/>
</dbReference>
<dbReference type="Gene3D" id="3.40.50.11380">
    <property type="match status" value="1"/>
</dbReference>
<dbReference type="PANTHER" id="PTHR44998">
    <property type="match status" value="1"/>
</dbReference>
<proteinExistence type="inferred from homology"/>
<dbReference type="Pfam" id="PF13432">
    <property type="entry name" value="TPR_16"/>
    <property type="match status" value="2"/>
</dbReference>
<organism evidence="10 11">
    <name type="scientific">Variovorax ureilyticus</name>
    <dbReference type="NCBI Taxonomy" id="1836198"/>
    <lineage>
        <taxon>Bacteria</taxon>
        <taxon>Pseudomonadati</taxon>
        <taxon>Pseudomonadota</taxon>
        <taxon>Betaproteobacteria</taxon>
        <taxon>Burkholderiales</taxon>
        <taxon>Comamonadaceae</taxon>
        <taxon>Variovorax</taxon>
    </lineage>
</organism>
<comment type="similarity">
    <text evidence="2">Belongs to the glycosyltransferase 41 family. O-GlcNAc transferase subfamily.</text>
</comment>
<dbReference type="Gene3D" id="1.25.40.10">
    <property type="entry name" value="Tetratricopeptide repeat domain"/>
    <property type="match status" value="3"/>
</dbReference>
<name>A0ABU8VMJ4_9BURK</name>
<dbReference type="EC" id="2.4.1.255" evidence="3"/>
<dbReference type="InterPro" id="IPR011990">
    <property type="entry name" value="TPR-like_helical_dom_sf"/>
</dbReference>
<dbReference type="EMBL" id="JBBKZU010000015">
    <property type="protein sequence ID" value="MEJ8814884.1"/>
    <property type="molecule type" value="Genomic_DNA"/>
</dbReference>
<accession>A0ABU8VMJ4</accession>
<dbReference type="PANTHER" id="PTHR44998:SF1">
    <property type="entry name" value="UDP-N-ACETYLGLUCOSAMINE--PEPTIDE N-ACETYLGLUCOSAMINYLTRANSFERASE 110 KDA SUBUNIT"/>
    <property type="match status" value="1"/>
</dbReference>
<evidence type="ECO:0000313" key="10">
    <source>
        <dbReference type="EMBL" id="MEJ8814884.1"/>
    </source>
</evidence>
<keyword evidence="7 8" id="KW-0802">TPR repeat</keyword>
<keyword evidence="6" id="KW-0677">Repeat</keyword>
<evidence type="ECO:0000256" key="6">
    <source>
        <dbReference type="ARBA" id="ARBA00022737"/>
    </source>
</evidence>
<dbReference type="PROSITE" id="PS50005">
    <property type="entry name" value="TPR"/>
    <property type="match status" value="4"/>
</dbReference>
<feature type="domain" description="O-GlcNAc transferase C-terminal" evidence="9">
    <location>
        <begin position="322"/>
        <end position="475"/>
    </location>
</feature>
<feature type="repeat" description="TPR" evidence="8">
    <location>
        <begin position="141"/>
        <end position="174"/>
    </location>
</feature>
<comment type="pathway">
    <text evidence="1">Protein modification; protein glycosylation.</text>
</comment>
<comment type="caution">
    <text evidence="10">The sequence shown here is derived from an EMBL/GenBank/DDBJ whole genome shotgun (WGS) entry which is preliminary data.</text>
</comment>
<feature type="repeat" description="TPR" evidence="8">
    <location>
        <begin position="175"/>
        <end position="208"/>
    </location>
</feature>
<dbReference type="Proteomes" id="UP001365846">
    <property type="component" value="Unassembled WGS sequence"/>
</dbReference>
<evidence type="ECO:0000259" key="9">
    <source>
        <dbReference type="Pfam" id="PF13844"/>
    </source>
</evidence>
<evidence type="ECO:0000256" key="7">
    <source>
        <dbReference type="ARBA" id="ARBA00022803"/>
    </source>
</evidence>
<dbReference type="Pfam" id="PF13844">
    <property type="entry name" value="Glyco_transf_41"/>
    <property type="match status" value="2"/>
</dbReference>
<evidence type="ECO:0000313" key="11">
    <source>
        <dbReference type="Proteomes" id="UP001365846"/>
    </source>
</evidence>
<feature type="repeat" description="TPR" evidence="8">
    <location>
        <begin position="107"/>
        <end position="140"/>
    </location>
</feature>
<gene>
    <name evidence="10" type="ORF">WKW77_27685</name>
</gene>
<keyword evidence="4" id="KW-0328">Glycosyltransferase</keyword>
<evidence type="ECO:0000256" key="2">
    <source>
        <dbReference type="ARBA" id="ARBA00005386"/>
    </source>
</evidence>
<sequence length="698" mass="76447">MPSATPPLLAQAEQMFRSGRAPQAEAMLRAIIDTPDTPARAFELLAFIRGNQGDLAGCEHYLARAVALPGCSAEAHFYLGRVRLQRGSAREAIACFERAIREAGEFFEALHEIGVAHSATGEHARALAAFERAARINDRVPELQLNLGSSLLALQRPRQAVVHFERALKLQPQLARAWSERAMALAEQGRLDEAIASCERALQFAPQDVYASMNHVVLLERAGRDDAAREALSHLARLPADTGYLRGYWLHDRMLACRWDGCASLLQETCHRVLAGEQAAEPFALLPTGAEPEVLLACAKRYAQDHAVPVRGPAPAPPDAAPRRLRIGYFSSGFGPHPTSQLIARLFECHDRTRFESFGFSFGPPISDPLGRRVMQSLDHFAEVAMRDDAQIAALAREARIDIAIDLNGYIEGSRPGIFAHRAAPLQVSYLGYPGTMGTDFIDYILADAVVIRPEDQRFYSEKVVRLPGSYQCNDELTEVAPCTSTRAQAGLPADGFVFACFNNNYKITPDVFEVWMRILSAVPGSVLWLLEGHAGAPSSLAAEARTRGVDPSRIVWAKRASHAEHLSRHALADLFLDTFHYNAHTTCSDALRAGLPVLTREGHTFAARVASSLLGAMGLPELVTHDVASYEARALEFARSPEQLAALRGKLLQQRESSGVFDARRFTRHFEAACEAMWARHVAGLPPEAIDVAPLVA</sequence>
<dbReference type="Gene3D" id="3.40.50.2000">
    <property type="entry name" value="Glycogen Phosphorylase B"/>
    <property type="match status" value="1"/>
</dbReference>
<evidence type="ECO:0000256" key="5">
    <source>
        <dbReference type="ARBA" id="ARBA00022679"/>
    </source>
</evidence>
<keyword evidence="11" id="KW-1185">Reference proteome</keyword>
<protein>
    <recommendedName>
        <fullName evidence="3">protein O-GlcNAc transferase</fullName>
        <ecNumber evidence="3">2.4.1.255</ecNumber>
    </recommendedName>
</protein>
<dbReference type="SMART" id="SM00028">
    <property type="entry name" value="TPR"/>
    <property type="match status" value="4"/>
</dbReference>